<evidence type="ECO:0008006" key="6">
    <source>
        <dbReference type="Google" id="ProtNLM"/>
    </source>
</evidence>
<feature type="coiled-coil region" evidence="1">
    <location>
        <begin position="668"/>
        <end position="768"/>
    </location>
</feature>
<comment type="caution">
    <text evidence="4">The sequence shown here is derived from an EMBL/GenBank/DDBJ whole genome shotgun (WGS) entry which is preliminary data.</text>
</comment>
<proteinExistence type="predicted"/>
<dbReference type="EMBL" id="JAFCMP010000379">
    <property type="protein sequence ID" value="KAG5180554.1"/>
    <property type="molecule type" value="Genomic_DNA"/>
</dbReference>
<feature type="region of interest" description="Disordered" evidence="2">
    <location>
        <begin position="931"/>
        <end position="991"/>
    </location>
</feature>
<feature type="compositionally biased region" description="Polar residues" evidence="2">
    <location>
        <begin position="72"/>
        <end position="83"/>
    </location>
</feature>
<feature type="signal peptide" evidence="3">
    <location>
        <begin position="1"/>
        <end position="20"/>
    </location>
</feature>
<feature type="compositionally biased region" description="Low complexity" evidence="2">
    <location>
        <begin position="953"/>
        <end position="972"/>
    </location>
</feature>
<keyword evidence="1" id="KW-0175">Coiled coil</keyword>
<dbReference type="SMART" id="SM00015">
    <property type="entry name" value="IQ"/>
    <property type="match status" value="6"/>
</dbReference>
<keyword evidence="5" id="KW-1185">Reference proteome</keyword>
<dbReference type="PROSITE" id="PS50096">
    <property type="entry name" value="IQ"/>
    <property type="match status" value="6"/>
</dbReference>
<feature type="region of interest" description="Disordered" evidence="2">
    <location>
        <begin position="1067"/>
        <end position="1090"/>
    </location>
</feature>
<dbReference type="Pfam" id="PF00612">
    <property type="entry name" value="IQ"/>
    <property type="match status" value="4"/>
</dbReference>
<name>A0A835YT23_9STRA</name>
<dbReference type="AlphaFoldDB" id="A0A835YT23"/>
<gene>
    <name evidence="4" type="ORF">JKP88DRAFT_279429</name>
</gene>
<evidence type="ECO:0000313" key="5">
    <source>
        <dbReference type="Proteomes" id="UP000664859"/>
    </source>
</evidence>
<feature type="chain" id="PRO_5032847640" description="Sfi1 spindle body domain-containing protein" evidence="3">
    <location>
        <begin position="21"/>
        <end position="1124"/>
    </location>
</feature>
<feature type="compositionally biased region" description="Gly residues" evidence="2">
    <location>
        <begin position="973"/>
        <end position="988"/>
    </location>
</feature>
<evidence type="ECO:0000313" key="4">
    <source>
        <dbReference type="EMBL" id="KAG5180554.1"/>
    </source>
</evidence>
<keyword evidence="3" id="KW-0732">Signal</keyword>
<feature type="region of interest" description="Disordered" evidence="2">
    <location>
        <begin position="72"/>
        <end position="91"/>
    </location>
</feature>
<organism evidence="4 5">
    <name type="scientific">Tribonema minus</name>
    <dbReference type="NCBI Taxonomy" id="303371"/>
    <lineage>
        <taxon>Eukaryota</taxon>
        <taxon>Sar</taxon>
        <taxon>Stramenopiles</taxon>
        <taxon>Ochrophyta</taxon>
        <taxon>PX clade</taxon>
        <taxon>Xanthophyceae</taxon>
        <taxon>Tribonematales</taxon>
        <taxon>Tribonemataceae</taxon>
        <taxon>Tribonema</taxon>
    </lineage>
</organism>
<evidence type="ECO:0000256" key="2">
    <source>
        <dbReference type="SAM" id="MobiDB-lite"/>
    </source>
</evidence>
<protein>
    <recommendedName>
        <fullName evidence="6">Sfi1 spindle body domain-containing protein</fullName>
    </recommendedName>
</protein>
<evidence type="ECO:0000256" key="1">
    <source>
        <dbReference type="SAM" id="Coils"/>
    </source>
</evidence>
<reference evidence="4" key="1">
    <citation type="submission" date="2021-02" db="EMBL/GenBank/DDBJ databases">
        <title>First Annotated Genome of the Yellow-green Alga Tribonema minus.</title>
        <authorList>
            <person name="Mahan K.M."/>
        </authorList>
    </citation>
    <scope>NUCLEOTIDE SEQUENCE</scope>
    <source>
        <strain evidence="4">UTEX B ZZ1240</strain>
    </source>
</reference>
<dbReference type="OrthoDB" id="190375at2759"/>
<dbReference type="Proteomes" id="UP000664859">
    <property type="component" value="Unassembled WGS sequence"/>
</dbReference>
<dbReference type="Gene3D" id="1.20.5.190">
    <property type="match status" value="3"/>
</dbReference>
<sequence>MDLALLLLLVLLTYSPPSDGAAALESMWLVGNLEHASRVQRDVLAKQLQAYLCLPDSDVLPNSAAALSVLSSTRSGRGSQPSQASASAGADDAATAASSGTASASAGADDAATAASSGAAAEPCHVQVSALSAAEKLRLRELERRLGCLKAAEPCHVQVSALSAAGKLRLRELERRLSLSRVSALSAAEKLRLHELERRPSLSPQAVAEPCCASAACCHSQVSALSAAEKLRLRELERRLSLAAAGRTERGERRRSGARAYRLVNRKMRTVRGGAGAVALAVRAGPSGVLRCQQLDTLFDQQPDALFKRTRRERAQLDALFERTRRERAAAMRLQRWWRHYSVRRRFEVMTRQMLLVVRIQVPARGDIAQMLLVVRIQALARGVIARRLVAEWHARRTHMVVGWQSLIRRGLSNLRLRRRIAAERRACTIIQAAARGWWERLRLKALTRERAALTIQRSWRGALGRARADRRWLDTQVTLMQTAARGLLARKAVAVIRRRQHAAATTLQRSYRGFRARAQRFDAMWTREANRTKAMRAQRFHAMWERKTNRTKASHLLQQGEWLRVLSAEEEHLMADYDVQKRRFDKLQLGAAAAAAATRESDARERIRTLNERDSDACERIRTPNETVEGMRLQRQLLSPRALQQGWREELETNLEQHRRSITQGWREELETNLEQHRRSIAQLQQGWREEVETNLEQHRKSITQGWREELETNLEQHRMSITQTKLDLLFGSALEGRTAQEEMAQRQRALQELKQRAERIARWREEGRLELREREARRRWSENAAESRRKVADERRRWAVTFYNAAGKPDRRKREAARGGGRGGARAWAADPIRAAKHAVFCGGTVDLFADDADYAAQGASKEQSDPLWNRPSLRRALEQVKLRAHPSQAAPFKSVKLRAHLSQAAQFEAALAPIGDIMRRLPLGAVALRPEDPTSSSSSSAQQGAPQHTAADGSSSSSALAVMANASADRGGGGGGGGGGASGDGRGGELTTAVEVEVSSALSLGAPAAEAAAAGGAAPRRRRPFAAAGFINSRTHPTSTATVATHHMPVTWGEEERVQGRRRQRQLHRLAAPRAEGGDPEGGDALRRRAAARVPWDLLDELEAEKERLRAARAVYAAFGR</sequence>
<evidence type="ECO:0000256" key="3">
    <source>
        <dbReference type="SAM" id="SignalP"/>
    </source>
</evidence>
<accession>A0A835YT23</accession>
<dbReference type="InterPro" id="IPR000048">
    <property type="entry name" value="IQ_motif_EF-hand-BS"/>
</dbReference>